<keyword evidence="2" id="KW-1185">Reference proteome</keyword>
<organism evidence="1 2">
    <name type="scientific">Paenibacillus xylanexedens</name>
    <dbReference type="NCBI Taxonomy" id="528191"/>
    <lineage>
        <taxon>Bacteria</taxon>
        <taxon>Bacillati</taxon>
        <taxon>Bacillota</taxon>
        <taxon>Bacilli</taxon>
        <taxon>Bacillales</taxon>
        <taxon>Paenibacillaceae</taxon>
        <taxon>Paenibacillus</taxon>
    </lineage>
</organism>
<proteinExistence type="predicted"/>
<reference evidence="1 2" key="1">
    <citation type="submission" date="2021-03" db="EMBL/GenBank/DDBJ databases">
        <title>Genomic Encyclopedia of Type Strains, Phase IV (KMG-IV): sequencing the most valuable type-strain genomes for metagenomic binning, comparative biology and taxonomic classification.</title>
        <authorList>
            <person name="Goeker M."/>
        </authorList>
    </citation>
    <scope>NUCLEOTIDE SEQUENCE [LARGE SCALE GENOMIC DNA]</scope>
    <source>
        <strain evidence="1 2">DSM 21292</strain>
    </source>
</reference>
<evidence type="ECO:0000313" key="1">
    <source>
        <dbReference type="EMBL" id="MBP2244242.1"/>
    </source>
</evidence>
<protein>
    <submittedName>
        <fullName evidence="1">Uncharacterized protein</fullName>
    </submittedName>
</protein>
<dbReference type="EMBL" id="JAGIKV010000002">
    <property type="protein sequence ID" value="MBP2244242.1"/>
    <property type="molecule type" value="Genomic_DNA"/>
</dbReference>
<evidence type="ECO:0000313" key="2">
    <source>
        <dbReference type="Proteomes" id="UP000810207"/>
    </source>
</evidence>
<dbReference type="RefSeq" id="WP_211081282.1">
    <property type="nucleotide sequence ID" value="NZ_CBCSLC010000001.1"/>
</dbReference>
<dbReference type="Proteomes" id="UP000810207">
    <property type="component" value="Unassembled WGS sequence"/>
</dbReference>
<name>A0ABS4RMX2_PAEXY</name>
<sequence length="77" mass="8693">MSYVVARLTFSEQLIDDPDGEFPEGEEPDAGDRSEVVEVLGFTRYVIAITIVEYDFVKKHPKPLTAYFKRTRIPGAA</sequence>
<comment type="caution">
    <text evidence="1">The sequence shown here is derived from an EMBL/GenBank/DDBJ whole genome shotgun (WGS) entry which is preliminary data.</text>
</comment>
<accession>A0ABS4RMX2</accession>
<gene>
    <name evidence="1" type="ORF">J2Z28_000852</name>
</gene>